<dbReference type="Proteomes" id="UP000887560">
    <property type="component" value="Unplaced"/>
</dbReference>
<reference evidence="3" key="1">
    <citation type="submission" date="2022-11" db="UniProtKB">
        <authorList>
            <consortium name="WormBaseParasite"/>
        </authorList>
    </citation>
    <scope>IDENTIFICATION</scope>
</reference>
<sequence length="109" mass="12492">MDPNNISSISKSILTLLEEKWRIAAESAKYDELLMSNLKLITMEPPNNSPESPISGEEDSSDTTSKKKEKRAVYIYRYLDKMDEEDVTLDDVFNGLSLSFVQVTERRQL</sequence>
<organism evidence="2 3">
    <name type="scientific">Meloidogyne floridensis</name>
    <dbReference type="NCBI Taxonomy" id="298350"/>
    <lineage>
        <taxon>Eukaryota</taxon>
        <taxon>Metazoa</taxon>
        <taxon>Ecdysozoa</taxon>
        <taxon>Nematoda</taxon>
        <taxon>Chromadorea</taxon>
        <taxon>Rhabditida</taxon>
        <taxon>Tylenchina</taxon>
        <taxon>Tylenchomorpha</taxon>
        <taxon>Tylenchoidea</taxon>
        <taxon>Meloidogynidae</taxon>
        <taxon>Meloidogyninae</taxon>
        <taxon>Meloidogyne</taxon>
    </lineage>
</organism>
<evidence type="ECO:0000313" key="3">
    <source>
        <dbReference type="WBParaSite" id="scf7180000424063.g12173"/>
    </source>
</evidence>
<name>A0A915P903_9BILA</name>
<keyword evidence="2" id="KW-1185">Reference proteome</keyword>
<accession>A0A915P903</accession>
<feature type="region of interest" description="Disordered" evidence="1">
    <location>
        <begin position="42"/>
        <end position="68"/>
    </location>
</feature>
<protein>
    <submittedName>
        <fullName evidence="3">Uncharacterized protein</fullName>
    </submittedName>
</protein>
<dbReference type="AlphaFoldDB" id="A0A915P903"/>
<dbReference type="WBParaSite" id="scf7180000424063.g12173">
    <property type="protein sequence ID" value="scf7180000424063.g12173"/>
    <property type="gene ID" value="scf7180000424063.g12173"/>
</dbReference>
<evidence type="ECO:0000313" key="2">
    <source>
        <dbReference type="Proteomes" id="UP000887560"/>
    </source>
</evidence>
<evidence type="ECO:0000256" key="1">
    <source>
        <dbReference type="SAM" id="MobiDB-lite"/>
    </source>
</evidence>
<feature type="compositionally biased region" description="Low complexity" evidence="1">
    <location>
        <begin position="44"/>
        <end position="53"/>
    </location>
</feature>
<proteinExistence type="predicted"/>